<feature type="region of interest" description="Disordered" evidence="3">
    <location>
        <begin position="100"/>
        <end position="119"/>
    </location>
</feature>
<proteinExistence type="inferred from homology"/>
<comment type="caution">
    <text evidence="5">The sequence shown here is derived from an EMBL/GenBank/DDBJ whole genome shotgun (WGS) entry which is preliminary data.</text>
</comment>
<dbReference type="EMBL" id="RSCD01000006">
    <property type="protein sequence ID" value="RSH92503.1"/>
    <property type="molecule type" value="Genomic_DNA"/>
</dbReference>
<dbReference type="AlphaFoldDB" id="A0A427YN44"/>
<accession>A0A427YN44</accession>
<organism evidence="5 6">
    <name type="scientific">Saitozyma podzolica</name>
    <dbReference type="NCBI Taxonomy" id="1890683"/>
    <lineage>
        <taxon>Eukaryota</taxon>
        <taxon>Fungi</taxon>
        <taxon>Dikarya</taxon>
        <taxon>Basidiomycota</taxon>
        <taxon>Agaricomycotina</taxon>
        <taxon>Tremellomycetes</taxon>
        <taxon>Tremellales</taxon>
        <taxon>Trimorphomycetaceae</taxon>
        <taxon>Saitozyma</taxon>
    </lineage>
</organism>
<evidence type="ECO:0000256" key="2">
    <source>
        <dbReference type="ARBA" id="ARBA00022801"/>
    </source>
</evidence>
<dbReference type="Gene3D" id="3.40.50.850">
    <property type="entry name" value="Isochorismatase-like"/>
    <property type="match status" value="1"/>
</dbReference>
<gene>
    <name evidence="5" type="ORF">EHS25_008919</name>
</gene>
<dbReference type="InterPro" id="IPR050272">
    <property type="entry name" value="Isochorismatase-like_hydrls"/>
</dbReference>
<evidence type="ECO:0000259" key="4">
    <source>
        <dbReference type="Pfam" id="PF00857"/>
    </source>
</evidence>
<keyword evidence="2" id="KW-0378">Hydrolase</keyword>
<dbReference type="InterPro" id="IPR036380">
    <property type="entry name" value="Isochorismatase-like_sf"/>
</dbReference>
<dbReference type="InterPro" id="IPR000868">
    <property type="entry name" value="Isochorismatase-like_dom"/>
</dbReference>
<dbReference type="Proteomes" id="UP000279259">
    <property type="component" value="Unassembled WGS sequence"/>
</dbReference>
<evidence type="ECO:0000256" key="3">
    <source>
        <dbReference type="SAM" id="MobiDB-lite"/>
    </source>
</evidence>
<feature type="compositionally biased region" description="Basic and acidic residues" evidence="3">
    <location>
        <begin position="100"/>
        <end position="117"/>
    </location>
</feature>
<evidence type="ECO:0000313" key="6">
    <source>
        <dbReference type="Proteomes" id="UP000279259"/>
    </source>
</evidence>
<reference evidence="5 6" key="1">
    <citation type="submission" date="2018-11" db="EMBL/GenBank/DDBJ databases">
        <title>Genome sequence of Saitozyma podzolica DSM 27192.</title>
        <authorList>
            <person name="Aliyu H."/>
            <person name="Gorte O."/>
            <person name="Ochsenreither K."/>
        </authorList>
    </citation>
    <scope>NUCLEOTIDE SEQUENCE [LARGE SCALE GENOMIC DNA]</scope>
    <source>
        <strain evidence="5 6">DSM 27192</strain>
    </source>
</reference>
<evidence type="ECO:0000256" key="1">
    <source>
        <dbReference type="ARBA" id="ARBA00006336"/>
    </source>
</evidence>
<dbReference type="PANTHER" id="PTHR43540:SF1">
    <property type="entry name" value="ISOCHORISMATASE HYDROLASE"/>
    <property type="match status" value="1"/>
</dbReference>
<sequence>MQKPPPAVLERSNPCSPLSLEPSQIAVLVLDLHAFFFGFVPETGPGVLSASKQLLDFSRRNGFRVAHCLIDADQAAPPHLKSSARANGIAQAAKAKPELLLEPPELRAPSDRDDEPTFLRPPGIVSALESKGIKDWLEQDDIKGVVLVGLSTSGCLINTAKAAADTGLIITVVEDGCADLDPAVHKMVLTKLLVGQCHIVSLDAWEEAWTASS</sequence>
<keyword evidence="6" id="KW-1185">Reference proteome</keyword>
<feature type="domain" description="Isochorismatase-like" evidence="4">
    <location>
        <begin position="26"/>
        <end position="192"/>
    </location>
</feature>
<evidence type="ECO:0000313" key="5">
    <source>
        <dbReference type="EMBL" id="RSH92503.1"/>
    </source>
</evidence>
<dbReference type="OrthoDB" id="1739143at2759"/>
<comment type="similarity">
    <text evidence="1">Belongs to the isochorismatase family.</text>
</comment>
<dbReference type="Pfam" id="PF00857">
    <property type="entry name" value="Isochorismatase"/>
    <property type="match status" value="1"/>
</dbReference>
<protein>
    <recommendedName>
        <fullName evidence="4">Isochorismatase-like domain-containing protein</fullName>
    </recommendedName>
</protein>
<dbReference type="GO" id="GO:0016787">
    <property type="term" value="F:hydrolase activity"/>
    <property type="evidence" value="ECO:0007669"/>
    <property type="project" value="UniProtKB-KW"/>
</dbReference>
<dbReference type="PANTHER" id="PTHR43540">
    <property type="entry name" value="PEROXYUREIDOACRYLATE/UREIDOACRYLATE AMIDOHYDROLASE-RELATED"/>
    <property type="match status" value="1"/>
</dbReference>
<dbReference type="SUPFAM" id="SSF52499">
    <property type="entry name" value="Isochorismatase-like hydrolases"/>
    <property type="match status" value="1"/>
</dbReference>
<name>A0A427YN44_9TREE</name>